<dbReference type="GO" id="GO:0004519">
    <property type="term" value="F:endonuclease activity"/>
    <property type="evidence" value="ECO:0007669"/>
    <property type="project" value="UniProtKB-KW"/>
</dbReference>
<organism evidence="2 3">
    <name type="scientific">Fibrella forsythiae</name>
    <dbReference type="NCBI Taxonomy" id="2817061"/>
    <lineage>
        <taxon>Bacteria</taxon>
        <taxon>Pseudomonadati</taxon>
        <taxon>Bacteroidota</taxon>
        <taxon>Cytophagia</taxon>
        <taxon>Cytophagales</taxon>
        <taxon>Spirosomataceae</taxon>
        <taxon>Fibrella</taxon>
    </lineage>
</organism>
<keyword evidence="2" id="KW-0378">Hydrolase</keyword>
<sequence>MRQEVKIPDMKGNHTTDYTDADKLAPQGPRLDGNTWHHHQDMERMQEVPTDIHKDFTHKGGVSGTKKSKGVKLKKR</sequence>
<evidence type="ECO:0000313" key="2">
    <source>
        <dbReference type="EMBL" id="MBO0950802.1"/>
    </source>
</evidence>
<keyword evidence="3" id="KW-1185">Reference proteome</keyword>
<gene>
    <name evidence="2" type="ORF">J2I46_19580</name>
</gene>
<keyword evidence="2" id="KW-0540">Nuclease</keyword>
<name>A0ABS3JLC7_9BACT</name>
<accession>A0ABS3JLC7</accession>
<feature type="compositionally biased region" description="Basic and acidic residues" evidence="1">
    <location>
        <begin position="1"/>
        <end position="14"/>
    </location>
</feature>
<protein>
    <submittedName>
        <fullName evidence="2">HNH endonuclease</fullName>
    </submittedName>
</protein>
<evidence type="ECO:0000313" key="3">
    <source>
        <dbReference type="Proteomes" id="UP000664628"/>
    </source>
</evidence>
<reference evidence="2 3" key="1">
    <citation type="submission" date="2021-03" db="EMBL/GenBank/DDBJ databases">
        <title>Fibrella sp. HMF5405 genome sequencing and assembly.</title>
        <authorList>
            <person name="Kang H."/>
            <person name="Kim H."/>
            <person name="Bae S."/>
            <person name="Joh K."/>
        </authorList>
    </citation>
    <scope>NUCLEOTIDE SEQUENCE [LARGE SCALE GENOMIC DNA]</scope>
    <source>
        <strain evidence="2 3">HMF5405</strain>
    </source>
</reference>
<feature type="compositionally biased region" description="Basic residues" evidence="1">
    <location>
        <begin position="66"/>
        <end position="76"/>
    </location>
</feature>
<dbReference type="InterPro" id="IPR032869">
    <property type="entry name" value="WHH_dom_containing"/>
</dbReference>
<dbReference type="Pfam" id="PF14414">
    <property type="entry name" value="WHH"/>
    <property type="match status" value="1"/>
</dbReference>
<dbReference type="Proteomes" id="UP000664628">
    <property type="component" value="Unassembled WGS sequence"/>
</dbReference>
<feature type="region of interest" description="Disordered" evidence="1">
    <location>
        <begin position="54"/>
        <end position="76"/>
    </location>
</feature>
<feature type="region of interest" description="Disordered" evidence="1">
    <location>
        <begin position="1"/>
        <end position="36"/>
    </location>
</feature>
<evidence type="ECO:0000256" key="1">
    <source>
        <dbReference type="SAM" id="MobiDB-lite"/>
    </source>
</evidence>
<proteinExistence type="predicted"/>
<dbReference type="RefSeq" id="WP_207330749.1">
    <property type="nucleotide sequence ID" value="NZ_JAFMYW010000006.1"/>
</dbReference>
<dbReference type="EMBL" id="JAFMYW010000006">
    <property type="protein sequence ID" value="MBO0950802.1"/>
    <property type="molecule type" value="Genomic_DNA"/>
</dbReference>
<keyword evidence="2" id="KW-0255">Endonuclease</keyword>
<comment type="caution">
    <text evidence="2">The sequence shown here is derived from an EMBL/GenBank/DDBJ whole genome shotgun (WGS) entry which is preliminary data.</text>
</comment>